<name>A0A4Q9PUE0_9APHY</name>
<proteinExistence type="predicted"/>
<accession>A0A4Q9PUE0</accession>
<reference evidence="1 2" key="1">
    <citation type="submission" date="2019-01" db="EMBL/GenBank/DDBJ databases">
        <title>Draft genome sequences of three monokaryotic isolates of the white-rot basidiomycete fungus Dichomitus squalens.</title>
        <authorList>
            <consortium name="DOE Joint Genome Institute"/>
            <person name="Lopez S.C."/>
            <person name="Andreopoulos B."/>
            <person name="Pangilinan J."/>
            <person name="Lipzen A."/>
            <person name="Riley R."/>
            <person name="Ahrendt S."/>
            <person name="Ng V."/>
            <person name="Barry K."/>
            <person name="Daum C."/>
            <person name="Grigoriev I.V."/>
            <person name="Hilden K.S."/>
            <person name="Makela M.R."/>
            <person name="de Vries R.P."/>
        </authorList>
    </citation>
    <scope>NUCLEOTIDE SEQUENCE [LARGE SCALE GENOMIC DNA]</scope>
    <source>
        <strain evidence="1 2">CBS 464.89</strain>
    </source>
</reference>
<evidence type="ECO:0000313" key="1">
    <source>
        <dbReference type="EMBL" id="TBU58060.1"/>
    </source>
</evidence>
<protein>
    <submittedName>
        <fullName evidence="1">Uncharacterized protein</fullName>
    </submittedName>
</protein>
<dbReference type="EMBL" id="ML145129">
    <property type="protein sequence ID" value="TBU58060.1"/>
    <property type="molecule type" value="Genomic_DNA"/>
</dbReference>
<organism evidence="1 2">
    <name type="scientific">Dichomitus squalens</name>
    <dbReference type="NCBI Taxonomy" id="114155"/>
    <lineage>
        <taxon>Eukaryota</taxon>
        <taxon>Fungi</taxon>
        <taxon>Dikarya</taxon>
        <taxon>Basidiomycota</taxon>
        <taxon>Agaricomycotina</taxon>
        <taxon>Agaricomycetes</taxon>
        <taxon>Polyporales</taxon>
        <taxon>Polyporaceae</taxon>
        <taxon>Dichomitus</taxon>
    </lineage>
</organism>
<evidence type="ECO:0000313" key="2">
    <source>
        <dbReference type="Proteomes" id="UP000292082"/>
    </source>
</evidence>
<keyword evidence="2" id="KW-1185">Reference proteome</keyword>
<dbReference type="AlphaFoldDB" id="A0A4Q9PUE0"/>
<gene>
    <name evidence="1" type="ORF">BD310DRAFT_501340</name>
</gene>
<dbReference type="Proteomes" id="UP000292082">
    <property type="component" value="Unassembled WGS sequence"/>
</dbReference>
<sequence>MVAPWSSRVWRHSVSAHLRVKLCALHNFPRISAYRSQMFAKNRVAYRDAIHGLTAVPPYWKPNVPAPMSLPQISVLYRDCTDEALSHSDQTVYSCPSRKNVRDVPLQIEFLWASRRKFPSARMQAVMHGLTQWWTGRIHPPDRKRTVKSCR</sequence>